<evidence type="ECO:0000313" key="1">
    <source>
        <dbReference type="EMBL" id="XDP44274.1"/>
    </source>
</evidence>
<sequence>MTILCVIPVRGGSKGVPRKNIRNVAGKPLVVWTIEQALAAKAGLDVLVSTDDPEIADVARAAGADVPFLRPAELAQDTTATEPVVRHAIDFRAAQGRTPDAVILLQATSPLRFHGTLDRAVEQFETTGVDSLVGVVPQTPFLWTLPAEPGGQPAAQYTVESRPRRQELGERDFRYRETGSLYVTRTRIYEQFDNRLGGRIGLFVMDEGEGVDVDTELDLSIAEQQLGRFRAELEGENRAI</sequence>
<dbReference type="KEGG" id="spue:AB5L97_13445"/>
<organism evidence="1">
    <name type="scientific">Sinomonas puerhi</name>
    <dbReference type="NCBI Taxonomy" id="3238584"/>
    <lineage>
        <taxon>Bacteria</taxon>
        <taxon>Bacillati</taxon>
        <taxon>Actinomycetota</taxon>
        <taxon>Actinomycetes</taxon>
        <taxon>Micrococcales</taxon>
        <taxon>Micrococcaceae</taxon>
        <taxon>Sinomonas</taxon>
    </lineage>
</organism>
<keyword evidence="1" id="KW-0548">Nucleotidyltransferase</keyword>
<dbReference type="InterPro" id="IPR029044">
    <property type="entry name" value="Nucleotide-diphossugar_trans"/>
</dbReference>
<dbReference type="SUPFAM" id="SSF53448">
    <property type="entry name" value="Nucleotide-diphospho-sugar transferases"/>
    <property type="match status" value="1"/>
</dbReference>
<dbReference type="CDD" id="cd02513">
    <property type="entry name" value="CMP-NeuAc_Synthase"/>
    <property type="match status" value="1"/>
</dbReference>
<dbReference type="PANTHER" id="PTHR21485:SF3">
    <property type="entry name" value="N-ACYLNEURAMINATE CYTIDYLYLTRANSFERASE"/>
    <property type="match status" value="1"/>
</dbReference>
<keyword evidence="1" id="KW-0808">Transferase</keyword>
<proteinExistence type="predicted"/>
<dbReference type="GO" id="GO:0008781">
    <property type="term" value="F:N-acylneuraminate cytidylyltransferase activity"/>
    <property type="evidence" value="ECO:0007669"/>
    <property type="project" value="TreeGrafter"/>
</dbReference>
<protein>
    <submittedName>
        <fullName evidence="1">Acylneuraminate cytidylyltransferase family protein</fullName>
    </submittedName>
</protein>
<name>A0AB39L1R7_9MICC</name>
<dbReference type="RefSeq" id="WP_369045037.1">
    <property type="nucleotide sequence ID" value="NZ_CP163302.1"/>
</dbReference>
<gene>
    <name evidence="1" type="ORF">AB5L97_13445</name>
</gene>
<dbReference type="Gene3D" id="3.90.550.10">
    <property type="entry name" value="Spore Coat Polysaccharide Biosynthesis Protein SpsA, Chain A"/>
    <property type="match status" value="1"/>
</dbReference>
<dbReference type="PANTHER" id="PTHR21485">
    <property type="entry name" value="HAD SUPERFAMILY MEMBERS CMAS AND KDSC"/>
    <property type="match status" value="1"/>
</dbReference>
<dbReference type="InterPro" id="IPR003329">
    <property type="entry name" value="Cytidylyl_trans"/>
</dbReference>
<dbReference type="InterPro" id="IPR050793">
    <property type="entry name" value="CMP-NeuNAc_synthase"/>
</dbReference>
<dbReference type="AlphaFoldDB" id="A0AB39L1R7"/>
<dbReference type="EMBL" id="CP163302">
    <property type="protein sequence ID" value="XDP44274.1"/>
    <property type="molecule type" value="Genomic_DNA"/>
</dbReference>
<dbReference type="Pfam" id="PF02348">
    <property type="entry name" value="CTP_transf_3"/>
    <property type="match status" value="1"/>
</dbReference>
<reference evidence="1" key="1">
    <citation type="submission" date="2024-07" db="EMBL/GenBank/DDBJ databases">
        <authorList>
            <person name="fu j."/>
        </authorList>
    </citation>
    <scope>NUCLEOTIDE SEQUENCE</scope>
    <source>
        <strain evidence="1">P10A9</strain>
    </source>
</reference>
<accession>A0AB39L1R7</accession>